<sequence>METNEKKEFINDNIIYKKTLSISGIIYLAIAIVIFFGNTLIQGENTSLKMAMMIAGSIFAIIGLVKIMAGKKRIVYKANGCPMKKCDLYFDNHEMHRLQQSLENKRFDVLPKLKPAEGNKAGIKLNLFISEDKKYASAQVLQFIPFDYEPVSAPISFYDEDVVALTQAIPDSK</sequence>
<name>A0A354M625_9BACT</name>
<proteinExistence type="predicted"/>
<evidence type="ECO:0000256" key="1">
    <source>
        <dbReference type="SAM" id="Phobius"/>
    </source>
</evidence>
<dbReference type="RefSeq" id="WP_297304127.1">
    <property type="nucleotide sequence ID" value="NZ_CAUAJF010000005.1"/>
</dbReference>
<dbReference type="Proteomes" id="UP000262954">
    <property type="component" value="Unassembled WGS sequence"/>
</dbReference>
<evidence type="ECO:0000313" key="2">
    <source>
        <dbReference type="EMBL" id="HBJ09964.1"/>
    </source>
</evidence>
<keyword evidence="1" id="KW-0812">Transmembrane</keyword>
<protein>
    <recommendedName>
        <fullName evidence="4">Transmembrane protein</fullName>
    </recommendedName>
</protein>
<gene>
    <name evidence="2" type="ORF">DDY73_13285</name>
</gene>
<dbReference type="EMBL" id="DNWC01000166">
    <property type="protein sequence ID" value="HBJ09964.1"/>
    <property type="molecule type" value="Genomic_DNA"/>
</dbReference>
<organism evidence="2 3">
    <name type="scientific">Coprobacter fastidiosus</name>
    <dbReference type="NCBI Taxonomy" id="1099853"/>
    <lineage>
        <taxon>Bacteria</taxon>
        <taxon>Pseudomonadati</taxon>
        <taxon>Bacteroidota</taxon>
        <taxon>Bacteroidia</taxon>
        <taxon>Bacteroidales</taxon>
        <taxon>Barnesiellaceae</taxon>
        <taxon>Coprobacter</taxon>
    </lineage>
</organism>
<evidence type="ECO:0008006" key="4">
    <source>
        <dbReference type="Google" id="ProtNLM"/>
    </source>
</evidence>
<comment type="caution">
    <text evidence="2">The sequence shown here is derived from an EMBL/GenBank/DDBJ whole genome shotgun (WGS) entry which is preliminary data.</text>
</comment>
<feature type="transmembrane region" description="Helical" evidence="1">
    <location>
        <begin position="47"/>
        <end position="69"/>
    </location>
</feature>
<dbReference type="AlphaFoldDB" id="A0A354M625"/>
<keyword evidence="1" id="KW-0472">Membrane</keyword>
<accession>A0A354M625</accession>
<feature type="transmembrane region" description="Helical" evidence="1">
    <location>
        <begin position="20"/>
        <end position="41"/>
    </location>
</feature>
<keyword evidence="1" id="KW-1133">Transmembrane helix</keyword>
<evidence type="ECO:0000313" key="3">
    <source>
        <dbReference type="Proteomes" id="UP000262954"/>
    </source>
</evidence>
<reference evidence="2 3" key="1">
    <citation type="journal article" date="2018" name="Nat. Biotechnol.">
        <title>A standardized bacterial taxonomy based on genome phylogeny substantially revises the tree of life.</title>
        <authorList>
            <person name="Parks D.H."/>
            <person name="Chuvochina M."/>
            <person name="Waite D.W."/>
            <person name="Rinke C."/>
            <person name="Skarshewski A."/>
            <person name="Chaumeil P.A."/>
            <person name="Hugenholtz P."/>
        </authorList>
    </citation>
    <scope>NUCLEOTIDE SEQUENCE [LARGE SCALE GENOMIC DNA]</scope>
    <source>
        <strain evidence="2">UBA11482</strain>
    </source>
</reference>